<reference evidence="2" key="2">
    <citation type="journal article" date="2011" name="J. Bacteriol.">
        <title>Complete genome sequence of Cronobacter turicensis LMG 23827, a food-borne pathogen causing deaths in neonates.</title>
        <authorList>
            <person name="Stephan R."/>
            <person name="Lehner A."/>
            <person name="Tischler P."/>
            <person name="Rattei T."/>
        </authorList>
    </citation>
    <scope>NUCLEOTIDE SEQUENCE [LARGE SCALE GENOMIC DNA]</scope>
    <source>
        <strain evidence="2">DSM 18703 / CCUG 55852 / LMG 23827 / z3032</strain>
    </source>
</reference>
<name>C9XZH0_CROTZ</name>
<dbReference type="HOGENOM" id="CLU_3122645_0_0_6"/>
<gene>
    <name evidence="1" type="ordered locus">Ctu_13970</name>
</gene>
<evidence type="ECO:0000313" key="2">
    <source>
        <dbReference type="Proteomes" id="UP000002069"/>
    </source>
</evidence>
<accession>C9XZH0</accession>
<evidence type="ECO:0000313" key="1">
    <source>
        <dbReference type="EMBL" id="CBA29401.1"/>
    </source>
</evidence>
<sequence length="50" mass="5812">MALFHRQLNLFLPARRGPIRKGGSQFIVTLIINYGLFINRIPGEMKTLWI</sequence>
<dbReference type="AlphaFoldDB" id="C9XZH0"/>
<dbReference type="Proteomes" id="UP000002069">
    <property type="component" value="Chromosome"/>
</dbReference>
<dbReference type="EMBL" id="FN543093">
    <property type="protein sequence ID" value="CBA29401.1"/>
    <property type="molecule type" value="Genomic_DNA"/>
</dbReference>
<keyword evidence="2" id="KW-1185">Reference proteome</keyword>
<organism evidence="1 2">
    <name type="scientific">Cronobacter turicensis (strain DSM 18703 / CCUG 55852 / LMG 23827 / z3032)</name>
    <dbReference type="NCBI Taxonomy" id="693216"/>
    <lineage>
        <taxon>Bacteria</taxon>
        <taxon>Pseudomonadati</taxon>
        <taxon>Pseudomonadota</taxon>
        <taxon>Gammaproteobacteria</taxon>
        <taxon>Enterobacterales</taxon>
        <taxon>Enterobacteriaceae</taxon>
        <taxon>Cronobacter</taxon>
    </lineage>
</organism>
<reference evidence="1 2" key="1">
    <citation type="journal article" date="2010" name="J. Bacteriol.">
        <title>Complete Genome Sequence of Cronobacter turicensis LMG 23827, a foodborne pathogen causing deaths in neonates.</title>
        <authorList>
            <person name="Stephan R."/>
            <person name="Lehner A."/>
            <person name="Tischler P."/>
            <person name="Rattei T."/>
        </authorList>
    </citation>
    <scope>NUCLEOTIDE SEQUENCE [LARGE SCALE GENOMIC DNA]</scope>
    <source>
        <strain evidence="2">DSM 18703 / CCUG 55852 / LMG 23827 / z3032</strain>
    </source>
</reference>
<protein>
    <submittedName>
        <fullName evidence="1">Uncharacterized protein</fullName>
    </submittedName>
</protein>
<proteinExistence type="predicted"/>
<dbReference type="KEGG" id="ctu:CTU_13970"/>